<reference evidence="3" key="1">
    <citation type="submission" date="2019-09" db="EMBL/GenBank/DDBJ databases">
        <authorList>
            <person name="Zhang L."/>
        </authorList>
    </citation>
    <scope>NUCLEOTIDE SEQUENCE</scope>
</reference>
<name>A0A5K1GUM1_9MAGN</name>
<dbReference type="Gramene" id="NC9G0170720.1">
    <property type="protein sequence ID" value="NC9G0170720.1:cds"/>
    <property type="gene ID" value="NC9G0170720"/>
</dbReference>
<organism evidence="3">
    <name type="scientific">Nymphaea colorata</name>
    <name type="common">pocket water lily</name>
    <dbReference type="NCBI Taxonomy" id="210225"/>
    <lineage>
        <taxon>Eukaryota</taxon>
        <taxon>Viridiplantae</taxon>
        <taxon>Streptophyta</taxon>
        <taxon>Embryophyta</taxon>
        <taxon>Tracheophyta</taxon>
        <taxon>Spermatophyta</taxon>
        <taxon>Magnoliopsida</taxon>
        <taxon>Nymphaeales</taxon>
        <taxon>Nymphaeaceae</taxon>
        <taxon>Nymphaea</taxon>
    </lineage>
</organism>
<feature type="compositionally biased region" description="Gly residues" evidence="1">
    <location>
        <begin position="155"/>
        <end position="166"/>
    </location>
</feature>
<evidence type="ECO:0000259" key="2">
    <source>
        <dbReference type="Pfam" id="PF23324"/>
    </source>
</evidence>
<sequence length="344" mass="38843">MEGRSIQASGNQERQSLTMNLNLSLAPPPPLQSPLPLPPQPFPPTLQSQEFQWSLEGPSSSYSSPMIPICFRPTQLSQPPALQAIPPLRERLIFPSSYPSLPEQDVVERRQQQSSATPPLLSLPAPPQQLLSIRFHPSPDATPSMVRHRNVHGSSAGGGGAGGRGGIRPRRSSSRQPLKEDRIRPPYPWATDKRATVHPYEYLKANDIDKISGQVYCKRCEQVYTMEVELKKVLEVCFIVVRNFHDSNNRATTEWLTPKMLDCEKCNQVACVKPVTNEKKKNMNWLFLFVTQSLGYCTLEQLKYFCKHAKCHRTGAKDRVLHNTYVLLHNQLVEPECKLMIVKG</sequence>
<evidence type="ECO:0000313" key="3">
    <source>
        <dbReference type="EMBL" id="VVW76662.1"/>
    </source>
</evidence>
<accession>A0A5K1GUM1</accession>
<feature type="region of interest" description="Disordered" evidence="1">
    <location>
        <begin position="103"/>
        <end position="190"/>
    </location>
</feature>
<protein>
    <recommendedName>
        <fullName evidence="2">DUF7086 domain-containing protein</fullName>
    </recommendedName>
</protein>
<proteinExistence type="predicted"/>
<evidence type="ECO:0000256" key="1">
    <source>
        <dbReference type="SAM" id="MobiDB-lite"/>
    </source>
</evidence>
<dbReference type="Pfam" id="PF23324">
    <property type="entry name" value="DUF7086"/>
    <property type="match status" value="1"/>
</dbReference>
<gene>
    <name evidence="3" type="ORF">NYM_LOCUS27359</name>
</gene>
<feature type="compositionally biased region" description="Polar residues" evidence="1">
    <location>
        <begin position="1"/>
        <end position="20"/>
    </location>
</feature>
<dbReference type="PANTHER" id="PTHR34272:SF1">
    <property type="entry name" value="EXPRESSED PROTEIN"/>
    <property type="match status" value="1"/>
</dbReference>
<dbReference type="OrthoDB" id="1900495at2759"/>
<feature type="domain" description="DUF7086" evidence="2">
    <location>
        <begin position="201"/>
        <end position="332"/>
    </location>
</feature>
<dbReference type="AlphaFoldDB" id="A0A5K1GUM1"/>
<dbReference type="EMBL" id="LR721787">
    <property type="protein sequence ID" value="VVW76662.1"/>
    <property type="molecule type" value="Genomic_DNA"/>
</dbReference>
<dbReference type="InterPro" id="IPR055513">
    <property type="entry name" value="DUF7086"/>
</dbReference>
<feature type="compositionally biased region" description="Low complexity" evidence="1">
    <location>
        <begin position="112"/>
        <end position="132"/>
    </location>
</feature>
<dbReference type="PANTHER" id="PTHR34272">
    <property type="entry name" value="EXPRESSED PROTEIN"/>
    <property type="match status" value="1"/>
</dbReference>
<feature type="compositionally biased region" description="Pro residues" evidence="1">
    <location>
        <begin position="26"/>
        <end position="44"/>
    </location>
</feature>
<feature type="region of interest" description="Disordered" evidence="1">
    <location>
        <begin position="1"/>
        <end position="46"/>
    </location>
</feature>
<dbReference type="OMA" id="HAKCHRT"/>